<sequence length="92" mass="9702">MSLVTGSVRAGPRPGSLDARVRLRRHGDSSVAVVHLVTALRTHRPQLELPQVHANPHPGRPCATALVARALVPGRPAGAGPDYEPLEAADPR</sequence>
<evidence type="ECO:0000256" key="1">
    <source>
        <dbReference type="SAM" id="MobiDB-lite"/>
    </source>
</evidence>
<evidence type="ECO:0000313" key="2">
    <source>
        <dbReference type="EMBL" id="SHL39974.1"/>
    </source>
</evidence>
<gene>
    <name evidence="2" type="ORF">SAMN04487849_102182</name>
</gene>
<feature type="region of interest" description="Disordered" evidence="1">
    <location>
        <begin position="73"/>
        <end position="92"/>
    </location>
</feature>
<organism evidence="2 3">
    <name type="scientific">Micrococcus luteus</name>
    <name type="common">Micrococcus lysodeikticus</name>
    <dbReference type="NCBI Taxonomy" id="1270"/>
    <lineage>
        <taxon>Bacteria</taxon>
        <taxon>Bacillati</taxon>
        <taxon>Actinomycetota</taxon>
        <taxon>Actinomycetes</taxon>
        <taxon>Micrococcales</taxon>
        <taxon>Micrococcaceae</taxon>
        <taxon>Micrococcus</taxon>
    </lineage>
</organism>
<name>A0ABD7M5Q8_MICLU</name>
<proteinExistence type="predicted"/>
<reference evidence="2 3" key="1">
    <citation type="submission" date="2016-11" db="EMBL/GenBank/DDBJ databases">
        <authorList>
            <person name="Varghese N."/>
            <person name="Submissions S."/>
        </authorList>
    </citation>
    <scope>NUCLEOTIDE SEQUENCE [LARGE SCALE GENOMIC DNA]</scope>
    <source>
        <strain evidence="2 3">VTM4R57</strain>
    </source>
</reference>
<dbReference type="EMBL" id="FRCE01000002">
    <property type="protein sequence ID" value="SHL39974.1"/>
    <property type="molecule type" value="Genomic_DNA"/>
</dbReference>
<protein>
    <submittedName>
        <fullName evidence="2">Uncharacterized protein</fullName>
    </submittedName>
</protein>
<comment type="caution">
    <text evidence="2">The sequence shown here is derived from an EMBL/GenBank/DDBJ whole genome shotgun (WGS) entry which is preliminary data.</text>
</comment>
<accession>A0ABD7M5Q8</accession>
<dbReference type="AlphaFoldDB" id="A0ABD7M5Q8"/>
<evidence type="ECO:0000313" key="3">
    <source>
        <dbReference type="Proteomes" id="UP000184253"/>
    </source>
</evidence>
<dbReference type="Proteomes" id="UP000184253">
    <property type="component" value="Unassembled WGS sequence"/>
</dbReference>